<sequence>MTPRNRNGRRPGAGRLALALVLLLLGLAAAAGAATPPPAPHPVFLVRLEGTINPGTALYLRRALREAAAARAACLVVELDTPGGLVASLRSMVQDVMASPVPVVVYVAPAGARAASAGALLTLAAHVAAMAPGTNIGAAHPVELGRGAKDETLSAKAENDLAAMARSVAGERGRNVEWAEKAVRESVSATAREALRLGVVDLLARDRAELLERLHGRRVTAGGSPRVIETRDAEVRVVREGLRERLLRAIADPNVAYILMMIGMVGLYFELAHPGVILPGTIGAISLLLGLYALQALPVNTIGLLLILLAMGLFVLEILVTSYGILGFGGVVALILGSLLLFDTPETGVAVAAAVLWPTVLLAAAAISTVVYLVVRVRIRRPETGLPALVGARGTAREAVDARSGRVFLHGEYWNARSPVPIPPGREVVVERVEGLTLHVVPADEHRGKDAPEDA</sequence>
<dbReference type="InterPro" id="IPR002810">
    <property type="entry name" value="NfeD-like_C"/>
</dbReference>
<feature type="domain" description="NfeD integral membrane" evidence="8">
    <location>
        <begin position="254"/>
        <end position="371"/>
    </location>
</feature>
<dbReference type="Pfam" id="PF24961">
    <property type="entry name" value="NfeD_membrane"/>
    <property type="match status" value="1"/>
</dbReference>
<gene>
    <name evidence="10" type="ORF">G3N55_05765</name>
</gene>
<dbReference type="Proteomes" id="UP000469346">
    <property type="component" value="Unassembled WGS sequence"/>
</dbReference>
<evidence type="ECO:0000259" key="9">
    <source>
        <dbReference type="Pfam" id="PF25145"/>
    </source>
</evidence>
<protein>
    <submittedName>
        <fullName evidence="10">Nodulation protein NfeD</fullName>
    </submittedName>
</protein>
<comment type="subcellular location">
    <subcellularLocation>
        <location evidence="1">Membrane</location>
        <topology evidence="1">Multi-pass membrane protein</topology>
    </subcellularLocation>
</comment>
<dbReference type="InterPro" id="IPR056738">
    <property type="entry name" value="NfeD1b_N"/>
</dbReference>
<feature type="transmembrane region" description="Helical" evidence="5">
    <location>
        <begin position="246"/>
        <end position="269"/>
    </location>
</feature>
<dbReference type="Pfam" id="PF01957">
    <property type="entry name" value="NfeD"/>
    <property type="match status" value="1"/>
</dbReference>
<organism evidence="10 11">
    <name type="scientific">Dissulfurirhabdus thermomarina</name>
    <dbReference type="NCBI Taxonomy" id="1765737"/>
    <lineage>
        <taxon>Bacteria</taxon>
        <taxon>Deltaproteobacteria</taxon>
        <taxon>Dissulfurirhabdaceae</taxon>
        <taxon>Dissulfurirhabdus</taxon>
    </lineage>
</organism>
<feature type="domain" description="NfeD1b N-terminal" evidence="9">
    <location>
        <begin position="43"/>
        <end position="191"/>
    </location>
</feature>
<dbReference type="PANTHER" id="PTHR33507:SF4">
    <property type="entry name" value="NODULATION COMPETITIVENESS PROTEIN NFED"/>
    <property type="match status" value="1"/>
</dbReference>
<dbReference type="GO" id="GO:0016020">
    <property type="term" value="C:membrane"/>
    <property type="evidence" value="ECO:0007669"/>
    <property type="project" value="UniProtKB-SubCell"/>
</dbReference>
<evidence type="ECO:0000256" key="3">
    <source>
        <dbReference type="ARBA" id="ARBA00022989"/>
    </source>
</evidence>
<dbReference type="Gene3D" id="2.40.50.140">
    <property type="entry name" value="Nucleic acid-binding proteins"/>
    <property type="match status" value="1"/>
</dbReference>
<keyword evidence="3 5" id="KW-1133">Transmembrane helix</keyword>
<dbReference type="InterPro" id="IPR029045">
    <property type="entry name" value="ClpP/crotonase-like_dom_sf"/>
</dbReference>
<dbReference type="SUPFAM" id="SSF52096">
    <property type="entry name" value="ClpP/crotonase"/>
    <property type="match status" value="1"/>
</dbReference>
<evidence type="ECO:0000256" key="2">
    <source>
        <dbReference type="ARBA" id="ARBA00022692"/>
    </source>
</evidence>
<dbReference type="PANTHER" id="PTHR33507">
    <property type="entry name" value="INNER MEMBRANE PROTEIN YBBJ"/>
    <property type="match status" value="1"/>
</dbReference>
<dbReference type="InterPro" id="IPR056739">
    <property type="entry name" value="NfeD_membrane"/>
</dbReference>
<evidence type="ECO:0000259" key="7">
    <source>
        <dbReference type="Pfam" id="PF01957"/>
    </source>
</evidence>
<feature type="chain" id="PRO_5027090992" evidence="6">
    <location>
        <begin position="34"/>
        <end position="455"/>
    </location>
</feature>
<keyword evidence="2 5" id="KW-0812">Transmembrane</keyword>
<evidence type="ECO:0000256" key="5">
    <source>
        <dbReference type="SAM" id="Phobius"/>
    </source>
</evidence>
<keyword evidence="6" id="KW-0732">Signal</keyword>
<accession>A0A6N9TMR4</accession>
<dbReference type="Gene3D" id="3.90.226.10">
    <property type="entry name" value="2-enoyl-CoA Hydratase, Chain A, domain 1"/>
    <property type="match status" value="1"/>
</dbReference>
<evidence type="ECO:0000256" key="4">
    <source>
        <dbReference type="ARBA" id="ARBA00023136"/>
    </source>
</evidence>
<keyword evidence="11" id="KW-1185">Reference proteome</keyword>
<name>A0A6N9TMR4_DISTH</name>
<dbReference type="AlphaFoldDB" id="A0A6N9TMR4"/>
<dbReference type="RefSeq" id="WP_163298487.1">
    <property type="nucleotide sequence ID" value="NZ_JAAGRR010000049.1"/>
</dbReference>
<feature type="transmembrane region" description="Helical" evidence="5">
    <location>
        <begin position="323"/>
        <end position="342"/>
    </location>
</feature>
<dbReference type="SUPFAM" id="SSF141322">
    <property type="entry name" value="NfeD domain-like"/>
    <property type="match status" value="1"/>
</dbReference>
<feature type="transmembrane region" description="Helical" evidence="5">
    <location>
        <begin position="299"/>
        <end position="316"/>
    </location>
</feature>
<dbReference type="EMBL" id="JAAGRR010000049">
    <property type="protein sequence ID" value="NDY42348.1"/>
    <property type="molecule type" value="Genomic_DNA"/>
</dbReference>
<keyword evidence="4 5" id="KW-0472">Membrane</keyword>
<reference evidence="10 11" key="1">
    <citation type="submission" date="2020-02" db="EMBL/GenBank/DDBJ databases">
        <title>Comparative genomics of sulfur disproportionating microorganisms.</title>
        <authorList>
            <person name="Ward L.M."/>
            <person name="Bertran E."/>
            <person name="Johnston D.T."/>
        </authorList>
    </citation>
    <scope>NUCLEOTIDE SEQUENCE [LARGE SCALE GENOMIC DNA]</scope>
    <source>
        <strain evidence="10 11">DSM 100025</strain>
    </source>
</reference>
<feature type="transmembrane region" description="Helical" evidence="5">
    <location>
        <begin position="348"/>
        <end position="375"/>
    </location>
</feature>
<feature type="domain" description="NfeD-like C-terminal" evidence="7">
    <location>
        <begin position="388"/>
        <end position="442"/>
    </location>
</feature>
<comment type="caution">
    <text evidence="10">The sequence shown here is derived from an EMBL/GenBank/DDBJ whole genome shotgun (WGS) entry which is preliminary data.</text>
</comment>
<feature type="signal peptide" evidence="6">
    <location>
        <begin position="1"/>
        <end position="33"/>
    </location>
</feature>
<proteinExistence type="predicted"/>
<dbReference type="InterPro" id="IPR012340">
    <property type="entry name" value="NA-bd_OB-fold"/>
</dbReference>
<dbReference type="Pfam" id="PF25145">
    <property type="entry name" value="NfeD1b_N"/>
    <property type="match status" value="1"/>
</dbReference>
<evidence type="ECO:0000313" key="11">
    <source>
        <dbReference type="Proteomes" id="UP000469346"/>
    </source>
</evidence>
<evidence type="ECO:0000259" key="8">
    <source>
        <dbReference type="Pfam" id="PF24961"/>
    </source>
</evidence>
<evidence type="ECO:0000313" key="10">
    <source>
        <dbReference type="EMBL" id="NDY42348.1"/>
    </source>
</evidence>
<dbReference type="InterPro" id="IPR052165">
    <property type="entry name" value="Membrane_assoc_protease"/>
</dbReference>
<evidence type="ECO:0000256" key="1">
    <source>
        <dbReference type="ARBA" id="ARBA00004141"/>
    </source>
</evidence>
<evidence type="ECO:0000256" key="6">
    <source>
        <dbReference type="SAM" id="SignalP"/>
    </source>
</evidence>